<comment type="pathway">
    <text evidence="2 11">Carbohydrate biosynthesis; gluconeogenesis.</text>
</comment>
<dbReference type="PROSITE" id="PS51671">
    <property type="entry name" value="ACT"/>
    <property type="match status" value="1"/>
</dbReference>
<gene>
    <name evidence="14" type="ORF">GCM10007140_16740</name>
</gene>
<evidence type="ECO:0000256" key="9">
    <source>
        <dbReference type="ARBA" id="ARBA00023239"/>
    </source>
</evidence>
<keyword evidence="9 11" id="KW-0456">Lyase</keyword>
<evidence type="ECO:0000256" key="1">
    <source>
        <dbReference type="ARBA" id="ARBA00001966"/>
    </source>
</evidence>
<comment type="catalytic activity">
    <reaction evidence="10 11 12">
        <text>L-serine = pyruvate + NH4(+)</text>
        <dbReference type="Rhea" id="RHEA:19169"/>
        <dbReference type="ChEBI" id="CHEBI:15361"/>
        <dbReference type="ChEBI" id="CHEBI:28938"/>
        <dbReference type="ChEBI" id="CHEBI:33384"/>
        <dbReference type="EC" id="4.3.1.17"/>
    </reaction>
</comment>
<dbReference type="GO" id="GO:0006094">
    <property type="term" value="P:gluconeogenesis"/>
    <property type="evidence" value="ECO:0007669"/>
    <property type="project" value="UniProtKB-UniRule"/>
</dbReference>
<dbReference type="GO" id="GO:0003941">
    <property type="term" value="F:L-serine ammonia-lyase activity"/>
    <property type="evidence" value="ECO:0007669"/>
    <property type="project" value="UniProtKB-UniRule"/>
</dbReference>
<dbReference type="GO" id="GO:0051539">
    <property type="term" value="F:4 iron, 4 sulfur cluster binding"/>
    <property type="evidence" value="ECO:0007669"/>
    <property type="project" value="UniProtKB-UniRule"/>
</dbReference>
<evidence type="ECO:0000256" key="8">
    <source>
        <dbReference type="ARBA" id="ARBA00023014"/>
    </source>
</evidence>
<evidence type="ECO:0000256" key="2">
    <source>
        <dbReference type="ARBA" id="ARBA00004742"/>
    </source>
</evidence>
<evidence type="ECO:0000313" key="14">
    <source>
        <dbReference type="EMBL" id="GGE67224.1"/>
    </source>
</evidence>
<dbReference type="InterPro" id="IPR045865">
    <property type="entry name" value="ACT-like_dom_sf"/>
</dbReference>
<evidence type="ECO:0000313" key="15">
    <source>
        <dbReference type="Proteomes" id="UP000605259"/>
    </source>
</evidence>
<dbReference type="EMBL" id="BMFK01000001">
    <property type="protein sequence ID" value="GGE67224.1"/>
    <property type="molecule type" value="Genomic_DNA"/>
</dbReference>
<keyword evidence="6 11" id="KW-0479">Metal-binding</keyword>
<keyword evidence="8 11" id="KW-0411">Iron-sulfur</keyword>
<dbReference type="Gene3D" id="3.30.1330.90">
    <property type="entry name" value="D-3-phosphoglycerate dehydrogenase, domain 3"/>
    <property type="match status" value="1"/>
</dbReference>
<name>A0A917ASM0_9BACI</name>
<dbReference type="FunFam" id="3.30.70.260:FF:000008">
    <property type="entry name" value="D-3-phosphoglycerate dehydrogenase, chloroplastic"/>
    <property type="match status" value="1"/>
</dbReference>
<evidence type="ECO:0000256" key="4">
    <source>
        <dbReference type="ARBA" id="ARBA00022432"/>
    </source>
</evidence>
<reference evidence="14" key="2">
    <citation type="submission" date="2020-09" db="EMBL/GenBank/DDBJ databases">
        <authorList>
            <person name="Sun Q."/>
            <person name="Zhou Y."/>
        </authorList>
    </citation>
    <scope>NUCLEOTIDE SEQUENCE</scope>
    <source>
        <strain evidence="14">CGMCC 1.12698</strain>
    </source>
</reference>
<dbReference type="InterPro" id="IPR004643">
    <property type="entry name" value="Fe-S_L-Ser_bsu"/>
</dbReference>
<dbReference type="GO" id="GO:0046872">
    <property type="term" value="F:metal ion binding"/>
    <property type="evidence" value="ECO:0007669"/>
    <property type="project" value="UniProtKB-UniRule"/>
</dbReference>
<dbReference type="PANTHER" id="PTHR30182:SF12">
    <property type="entry name" value="L-SERINE DEHYDRATASE, BETA CHAIN-RELATED"/>
    <property type="match status" value="1"/>
</dbReference>
<comment type="cofactor">
    <cofactor evidence="1 12">
        <name>[4Fe-4S] cluster</name>
        <dbReference type="ChEBI" id="CHEBI:49883"/>
    </cofactor>
</comment>
<evidence type="ECO:0000256" key="12">
    <source>
        <dbReference type="RuleBase" id="RU366059"/>
    </source>
</evidence>
<comment type="similarity">
    <text evidence="3 11 12">Belongs to the iron-sulfur dependent L-serine dehydratase family.</text>
</comment>
<evidence type="ECO:0000256" key="11">
    <source>
        <dbReference type="PIRNR" id="PIRNR036692"/>
    </source>
</evidence>
<dbReference type="PANTHER" id="PTHR30182">
    <property type="entry name" value="L-SERINE DEHYDRATASE"/>
    <property type="match status" value="1"/>
</dbReference>
<dbReference type="Gene3D" id="3.30.70.260">
    <property type="match status" value="1"/>
</dbReference>
<keyword evidence="4 11" id="KW-0312">Gluconeogenesis</keyword>
<proteinExistence type="inferred from homology"/>
<evidence type="ECO:0000256" key="5">
    <source>
        <dbReference type="ARBA" id="ARBA00022485"/>
    </source>
</evidence>
<dbReference type="RefSeq" id="WP_188387911.1">
    <property type="nucleotide sequence ID" value="NZ_BMFK01000001.1"/>
</dbReference>
<keyword evidence="15" id="KW-1185">Reference proteome</keyword>
<organism evidence="14 15">
    <name type="scientific">Priestia taiwanensis</name>
    <dbReference type="NCBI Taxonomy" id="1347902"/>
    <lineage>
        <taxon>Bacteria</taxon>
        <taxon>Bacillati</taxon>
        <taxon>Bacillota</taxon>
        <taxon>Bacilli</taxon>
        <taxon>Bacillales</taxon>
        <taxon>Bacillaceae</taxon>
        <taxon>Priestia</taxon>
    </lineage>
</organism>
<dbReference type="InterPro" id="IPR005131">
    <property type="entry name" value="Ser_deHydtase_bsu"/>
</dbReference>
<dbReference type="SUPFAM" id="SSF55021">
    <property type="entry name" value="ACT-like"/>
    <property type="match status" value="1"/>
</dbReference>
<protein>
    <recommendedName>
        <fullName evidence="11">L-serine deaminase</fullName>
    </recommendedName>
</protein>
<evidence type="ECO:0000256" key="10">
    <source>
        <dbReference type="ARBA" id="ARBA00049406"/>
    </source>
</evidence>
<feature type="domain" description="ACT" evidence="13">
    <location>
        <begin position="148"/>
        <end position="220"/>
    </location>
</feature>
<dbReference type="PIRSF" id="PIRSF036692">
    <property type="entry name" value="SDH_B"/>
    <property type="match status" value="1"/>
</dbReference>
<dbReference type="Pfam" id="PF03315">
    <property type="entry name" value="SDH_beta"/>
    <property type="match status" value="1"/>
</dbReference>
<dbReference type="SUPFAM" id="SSF143548">
    <property type="entry name" value="Serine metabolism enzymes domain"/>
    <property type="match status" value="1"/>
</dbReference>
<dbReference type="InterPro" id="IPR029009">
    <property type="entry name" value="ASB_dom_sf"/>
</dbReference>
<dbReference type="FunFam" id="3.30.1330.90:FF:000004">
    <property type="entry name" value="L-serine dehydratase, iron-sulfur-dependent subunit beta"/>
    <property type="match status" value="1"/>
</dbReference>
<sequence length="220" mass="23848">MKYKTVFDIIGPVMIGPSSSHTAGAARIGRVARQLFNKQPKKVVVSLYESFAKTYKGHGTDVAIIGGLLDFDTDDLRIPQSLELAKEAGMEVTFVEEEATSPHPNTAKLLLTDGEDELEVVGISIGGGKMEIIELNGFALKLTGTNPALVILHHDRYGAVANVTKTLAENQVNIGHMEVARKEKGKKAIMIIESDELVSDELIAEIQTLPNILQVTTIEN</sequence>
<evidence type="ECO:0000256" key="6">
    <source>
        <dbReference type="ARBA" id="ARBA00022723"/>
    </source>
</evidence>
<dbReference type="NCBIfam" id="TIGR00719">
    <property type="entry name" value="sda_beta"/>
    <property type="match status" value="1"/>
</dbReference>
<dbReference type="InterPro" id="IPR002912">
    <property type="entry name" value="ACT_dom"/>
</dbReference>
<dbReference type="AlphaFoldDB" id="A0A917ASM0"/>
<evidence type="ECO:0000256" key="3">
    <source>
        <dbReference type="ARBA" id="ARBA00008636"/>
    </source>
</evidence>
<keyword evidence="5 11" id="KW-0004">4Fe-4S</keyword>
<evidence type="ECO:0000256" key="7">
    <source>
        <dbReference type="ARBA" id="ARBA00023004"/>
    </source>
</evidence>
<dbReference type="CDD" id="cd04903">
    <property type="entry name" value="ACT_LSD"/>
    <property type="match status" value="1"/>
</dbReference>
<keyword evidence="7 11" id="KW-0408">Iron</keyword>
<evidence type="ECO:0000259" key="13">
    <source>
        <dbReference type="PROSITE" id="PS51671"/>
    </source>
</evidence>
<reference evidence="14" key="1">
    <citation type="journal article" date="2014" name="Int. J. Syst. Evol. Microbiol.">
        <title>Complete genome sequence of Corynebacterium casei LMG S-19264T (=DSM 44701T), isolated from a smear-ripened cheese.</title>
        <authorList>
            <consortium name="US DOE Joint Genome Institute (JGI-PGF)"/>
            <person name="Walter F."/>
            <person name="Albersmeier A."/>
            <person name="Kalinowski J."/>
            <person name="Ruckert C."/>
        </authorList>
    </citation>
    <scope>NUCLEOTIDE SEQUENCE</scope>
    <source>
        <strain evidence="14">CGMCC 1.12698</strain>
    </source>
</reference>
<comment type="caution">
    <text evidence="14">The sequence shown here is derived from an EMBL/GenBank/DDBJ whole genome shotgun (WGS) entry which is preliminary data.</text>
</comment>
<dbReference type="Pfam" id="PF01842">
    <property type="entry name" value="ACT"/>
    <property type="match status" value="1"/>
</dbReference>
<dbReference type="InterPro" id="IPR051318">
    <property type="entry name" value="Fe-S_L-Ser"/>
</dbReference>
<accession>A0A917ASM0</accession>
<dbReference type="Proteomes" id="UP000605259">
    <property type="component" value="Unassembled WGS sequence"/>
</dbReference>